<evidence type="ECO:0000259" key="1">
    <source>
        <dbReference type="Pfam" id="PF12986"/>
    </source>
</evidence>
<dbReference type="Pfam" id="PF12986">
    <property type="entry name" value="DUF3870"/>
    <property type="match status" value="1"/>
</dbReference>
<dbReference type="InterPro" id="IPR024617">
    <property type="entry name" value="DUF3870"/>
</dbReference>
<dbReference type="AlphaFoldDB" id="A0AA91VDT0"/>
<organism evidence="2 3">
    <name type="scientific">Bacillus pseudomycoides</name>
    <dbReference type="NCBI Taxonomy" id="64104"/>
    <lineage>
        <taxon>Bacteria</taxon>
        <taxon>Bacillati</taxon>
        <taxon>Bacillota</taxon>
        <taxon>Bacilli</taxon>
        <taxon>Bacillales</taxon>
        <taxon>Bacillaceae</taxon>
        <taxon>Bacillus</taxon>
        <taxon>Bacillus cereus group</taxon>
    </lineage>
</organism>
<name>A0AA91VDT0_9BACI</name>
<dbReference type="EMBL" id="NVOR01000015">
    <property type="protein sequence ID" value="PED83416.1"/>
    <property type="molecule type" value="Genomic_DNA"/>
</dbReference>
<dbReference type="RefSeq" id="WP_097894484.1">
    <property type="nucleotide sequence ID" value="NZ_NVOR01000015.1"/>
</dbReference>
<protein>
    <recommendedName>
        <fullName evidence="1">DUF3870 domain-containing protein</fullName>
    </recommendedName>
</protein>
<dbReference type="Proteomes" id="UP000221020">
    <property type="component" value="Unassembled WGS sequence"/>
</dbReference>
<accession>A0AA91VDT0</accession>
<reference evidence="2 3" key="1">
    <citation type="submission" date="2017-09" db="EMBL/GenBank/DDBJ databases">
        <title>Large-scale bioinformatics analysis of Bacillus genomes uncovers conserved roles of natural products in bacterial physiology.</title>
        <authorList>
            <consortium name="Agbiome Team Llc"/>
            <person name="Bleich R.M."/>
            <person name="Grubbs K.J."/>
            <person name="Santa Maria K.C."/>
            <person name="Allen S.E."/>
            <person name="Farag S."/>
            <person name="Shank E.A."/>
            <person name="Bowers A."/>
        </authorList>
    </citation>
    <scope>NUCLEOTIDE SEQUENCE [LARGE SCALE GENOMIC DNA]</scope>
    <source>
        <strain evidence="2 3">AFS092012</strain>
    </source>
</reference>
<feature type="domain" description="DUF3870" evidence="1">
    <location>
        <begin position="7"/>
        <end position="99"/>
    </location>
</feature>
<comment type="caution">
    <text evidence="2">The sequence shown here is derived from an EMBL/GenBank/DDBJ whole genome shotgun (WGS) entry which is preliminary data.</text>
</comment>
<evidence type="ECO:0000313" key="3">
    <source>
        <dbReference type="Proteomes" id="UP000221020"/>
    </source>
</evidence>
<gene>
    <name evidence="2" type="ORF">CON65_05945</name>
</gene>
<evidence type="ECO:0000313" key="2">
    <source>
        <dbReference type="EMBL" id="PED83416.1"/>
    </source>
</evidence>
<proteinExistence type="predicted"/>
<sequence length="119" mass="13595">MRKGTFFMAGHARLPKGMAVRSVYETLTITIEADHKYHVIIESSCTLATEHGRDFIAQILRGYSLRDGIDDVIQEISYHYQGKAQNAIISALKDLYRQYTNYLNGNNPQEELEETAQLK</sequence>